<sequence>MDINNYKNYSTEDFVLDDNFMEWVLHPNQSNEKFWNEFIKNNPDKKHQVEEAVFIIKSFQVTEPSVSNERLETLYRKAPLSFKSGRIIGWRFARIAAILFFILSIGSLTYFLQLNNSAFPIKATNTASLAKGKVILPDGTVTEFETEQTKIQQILAGGLTINNDTVVIKGTEKKPLKHSLIQVVVPYGKRSEITLADGTRVWLNSGSHFSYPSKFDQNIREVYLTGEAFLDVKANQDSPFYVITEDVKVKVTGTRFNVTSYAGEDNSQVVLLSGKIDASRNKRFARSIEVNPGERVVYNKTDNDLAKDKVDVELYTSWIDGYIIFNNEPVENILKKLERYYNEKIFIGELSSHVKFSGKLNLADDLEKVLKNIGYSASFSVRYENDAFFINQ</sequence>
<dbReference type="PANTHER" id="PTHR30273">
    <property type="entry name" value="PERIPLASMIC SIGNAL SENSOR AND SIGMA FACTOR ACTIVATOR FECR-RELATED"/>
    <property type="match status" value="1"/>
</dbReference>
<evidence type="ECO:0000313" key="5">
    <source>
        <dbReference type="Proteomes" id="UP000184164"/>
    </source>
</evidence>
<keyword evidence="1" id="KW-0812">Transmembrane</keyword>
<dbReference type="InterPro" id="IPR006860">
    <property type="entry name" value="FecR"/>
</dbReference>
<feature type="domain" description="FecR protein" evidence="2">
    <location>
        <begin position="185"/>
        <end position="276"/>
    </location>
</feature>
<dbReference type="InterPro" id="IPR012373">
    <property type="entry name" value="Ferrdict_sens_TM"/>
</dbReference>
<dbReference type="Pfam" id="PF04773">
    <property type="entry name" value="FecR"/>
    <property type="match status" value="1"/>
</dbReference>
<dbReference type="InterPro" id="IPR032508">
    <property type="entry name" value="FecR_C"/>
</dbReference>
<dbReference type="Gene3D" id="3.55.50.30">
    <property type="match status" value="1"/>
</dbReference>
<dbReference type="FunFam" id="2.60.120.1440:FF:000001">
    <property type="entry name" value="Putative anti-sigma factor"/>
    <property type="match status" value="1"/>
</dbReference>
<reference evidence="4 5" key="1">
    <citation type="submission" date="2016-11" db="EMBL/GenBank/DDBJ databases">
        <authorList>
            <person name="Jaros S."/>
            <person name="Januszkiewicz K."/>
            <person name="Wedrychowicz H."/>
        </authorList>
    </citation>
    <scope>NUCLEOTIDE SEQUENCE [LARGE SCALE GENOMIC DNA]</scope>
    <source>
        <strain evidence="4 5">DSM 26910</strain>
    </source>
</reference>
<evidence type="ECO:0000256" key="1">
    <source>
        <dbReference type="SAM" id="Phobius"/>
    </source>
</evidence>
<dbReference type="Proteomes" id="UP000184164">
    <property type="component" value="Unassembled WGS sequence"/>
</dbReference>
<feature type="transmembrane region" description="Helical" evidence="1">
    <location>
        <begin position="92"/>
        <end position="112"/>
    </location>
</feature>
<accession>A0A1M4W2L9</accession>
<evidence type="ECO:0000313" key="4">
    <source>
        <dbReference type="EMBL" id="SHE75405.1"/>
    </source>
</evidence>
<dbReference type="RefSeq" id="WP_072999400.1">
    <property type="nucleotide sequence ID" value="NZ_FQUM01000002.1"/>
</dbReference>
<dbReference type="Gene3D" id="2.60.120.1440">
    <property type="match status" value="1"/>
</dbReference>
<gene>
    <name evidence="4" type="ORF">SAMN05444274_102294</name>
</gene>
<feature type="domain" description="Protein FecR C-terminal" evidence="3">
    <location>
        <begin position="322"/>
        <end position="388"/>
    </location>
</feature>
<dbReference type="AlphaFoldDB" id="A0A1M4W2L9"/>
<proteinExistence type="predicted"/>
<dbReference type="GO" id="GO:0016989">
    <property type="term" value="F:sigma factor antagonist activity"/>
    <property type="evidence" value="ECO:0007669"/>
    <property type="project" value="TreeGrafter"/>
</dbReference>
<dbReference type="EMBL" id="FQUM01000002">
    <property type="protein sequence ID" value="SHE75405.1"/>
    <property type="molecule type" value="Genomic_DNA"/>
</dbReference>
<evidence type="ECO:0000259" key="3">
    <source>
        <dbReference type="Pfam" id="PF16344"/>
    </source>
</evidence>
<keyword evidence="1" id="KW-1133">Transmembrane helix</keyword>
<dbReference type="Pfam" id="PF16344">
    <property type="entry name" value="FecR_C"/>
    <property type="match status" value="1"/>
</dbReference>
<dbReference type="PANTHER" id="PTHR30273:SF2">
    <property type="entry name" value="PROTEIN FECR"/>
    <property type="match status" value="1"/>
</dbReference>
<protein>
    <submittedName>
        <fullName evidence="4">FecR family protein</fullName>
    </submittedName>
</protein>
<dbReference type="OrthoDB" id="1123467at2"/>
<keyword evidence="1" id="KW-0472">Membrane</keyword>
<dbReference type="STRING" id="1484053.SAMN05444274_102294"/>
<organism evidence="4 5">
    <name type="scientific">Mariniphaga anaerophila</name>
    <dbReference type="NCBI Taxonomy" id="1484053"/>
    <lineage>
        <taxon>Bacteria</taxon>
        <taxon>Pseudomonadati</taxon>
        <taxon>Bacteroidota</taxon>
        <taxon>Bacteroidia</taxon>
        <taxon>Marinilabiliales</taxon>
        <taxon>Prolixibacteraceae</taxon>
        <taxon>Mariniphaga</taxon>
    </lineage>
</organism>
<keyword evidence="5" id="KW-1185">Reference proteome</keyword>
<evidence type="ECO:0000259" key="2">
    <source>
        <dbReference type="Pfam" id="PF04773"/>
    </source>
</evidence>
<name>A0A1M4W2L9_9BACT</name>